<comment type="caution">
    <text evidence="8">The sequence shown here is derived from an EMBL/GenBank/DDBJ whole genome shotgun (WGS) entry which is preliminary data.</text>
</comment>
<reference evidence="8" key="1">
    <citation type="journal article" date="2023" name="Mol. Phylogenet. Evol.">
        <title>Genome-scale phylogeny and comparative genomics of the fungal order Sordariales.</title>
        <authorList>
            <person name="Hensen N."/>
            <person name="Bonometti L."/>
            <person name="Westerberg I."/>
            <person name="Brannstrom I.O."/>
            <person name="Guillou S."/>
            <person name="Cros-Aarteil S."/>
            <person name="Calhoun S."/>
            <person name="Haridas S."/>
            <person name="Kuo A."/>
            <person name="Mondo S."/>
            <person name="Pangilinan J."/>
            <person name="Riley R."/>
            <person name="LaButti K."/>
            <person name="Andreopoulos B."/>
            <person name="Lipzen A."/>
            <person name="Chen C."/>
            <person name="Yan M."/>
            <person name="Daum C."/>
            <person name="Ng V."/>
            <person name="Clum A."/>
            <person name="Steindorff A."/>
            <person name="Ohm R.A."/>
            <person name="Martin F."/>
            <person name="Silar P."/>
            <person name="Natvig D.O."/>
            <person name="Lalanne C."/>
            <person name="Gautier V."/>
            <person name="Ament-Velasquez S.L."/>
            <person name="Kruys A."/>
            <person name="Hutchinson M.I."/>
            <person name="Powell A.J."/>
            <person name="Barry K."/>
            <person name="Miller A.N."/>
            <person name="Grigoriev I.V."/>
            <person name="Debuchy R."/>
            <person name="Gladieux P."/>
            <person name="Hiltunen Thoren M."/>
            <person name="Johannesson H."/>
        </authorList>
    </citation>
    <scope>NUCLEOTIDE SEQUENCE</scope>
    <source>
        <strain evidence="8">CBS 508.74</strain>
    </source>
</reference>
<reference evidence="8" key="2">
    <citation type="submission" date="2023-05" db="EMBL/GenBank/DDBJ databases">
        <authorList>
            <consortium name="Lawrence Berkeley National Laboratory"/>
            <person name="Steindorff A."/>
            <person name="Hensen N."/>
            <person name="Bonometti L."/>
            <person name="Westerberg I."/>
            <person name="Brannstrom I.O."/>
            <person name="Guillou S."/>
            <person name="Cros-Aarteil S."/>
            <person name="Calhoun S."/>
            <person name="Haridas S."/>
            <person name="Kuo A."/>
            <person name="Mondo S."/>
            <person name="Pangilinan J."/>
            <person name="Riley R."/>
            <person name="Labutti K."/>
            <person name="Andreopoulos B."/>
            <person name="Lipzen A."/>
            <person name="Chen C."/>
            <person name="Yanf M."/>
            <person name="Daum C."/>
            <person name="Ng V."/>
            <person name="Clum A."/>
            <person name="Ohm R."/>
            <person name="Martin F."/>
            <person name="Silar P."/>
            <person name="Natvig D."/>
            <person name="Lalanne C."/>
            <person name="Gautier V."/>
            <person name="Ament-Velasquez S.L."/>
            <person name="Kruys A."/>
            <person name="Hutchinson M.I."/>
            <person name="Powell A.J."/>
            <person name="Barry K."/>
            <person name="Miller A.N."/>
            <person name="Grigoriev I.V."/>
            <person name="Debuchy R."/>
            <person name="Gladieux P."/>
            <person name="Thoren M.H."/>
            <person name="Johannesson H."/>
        </authorList>
    </citation>
    <scope>NUCLEOTIDE SEQUENCE</scope>
    <source>
        <strain evidence="8">CBS 508.74</strain>
    </source>
</reference>
<evidence type="ECO:0000259" key="7">
    <source>
        <dbReference type="PROSITE" id="PS50157"/>
    </source>
</evidence>
<dbReference type="PROSITE" id="PS50157">
    <property type="entry name" value="ZINC_FINGER_C2H2_2"/>
    <property type="match status" value="1"/>
</dbReference>
<feature type="region of interest" description="Disordered" evidence="6">
    <location>
        <begin position="329"/>
        <end position="354"/>
    </location>
</feature>
<dbReference type="PANTHER" id="PTHR24409:SF295">
    <property type="entry name" value="AZ2-RELATED"/>
    <property type="match status" value="1"/>
</dbReference>
<sequence>MAYVCQECKLEVANRDALVAHWAEQREKGNKHFHCPDCVILFRDPNTHRHPVKQDLACPGCHARFTSAGGLVDHIERNLCKKISNHQFVERREQKLAFERELQRREKEALPESLSLASLTLSEIENGLNGVYQRPRYDFTRHLSRAAAGVASHINPMTTRPESEGVKTGQGHQLAQGKRLFQNSPAAVARVPKKVEVGQRAGQNTGSPWPEHDPRNPKWNPNDYYVKHTDKYKCPHERCPKSFRNGAGLRGHLLSEVHTGLLKVQCPRCAKWFNSMAALTQHVESPSVRCNIRNTDGYDDFLDKLTAGIVDRAGSNPDGMPKLTVSEGARTAFVERSEEKQEDKGWDDECEPSW</sequence>
<dbReference type="PROSITE" id="PS00028">
    <property type="entry name" value="ZINC_FINGER_C2H2_1"/>
    <property type="match status" value="1"/>
</dbReference>
<feature type="domain" description="C2H2-type" evidence="7">
    <location>
        <begin position="232"/>
        <end position="260"/>
    </location>
</feature>
<evidence type="ECO:0000256" key="3">
    <source>
        <dbReference type="ARBA" id="ARBA00022771"/>
    </source>
</evidence>
<dbReference type="AlphaFoldDB" id="A0AAN6TG21"/>
<dbReference type="GO" id="GO:0000977">
    <property type="term" value="F:RNA polymerase II transcription regulatory region sequence-specific DNA binding"/>
    <property type="evidence" value="ECO:0007669"/>
    <property type="project" value="TreeGrafter"/>
</dbReference>
<dbReference type="Proteomes" id="UP001302812">
    <property type="component" value="Unassembled WGS sequence"/>
</dbReference>
<evidence type="ECO:0000256" key="1">
    <source>
        <dbReference type="ARBA" id="ARBA00022723"/>
    </source>
</evidence>
<dbReference type="GO" id="GO:0005634">
    <property type="term" value="C:nucleus"/>
    <property type="evidence" value="ECO:0007669"/>
    <property type="project" value="TreeGrafter"/>
</dbReference>
<evidence type="ECO:0000313" key="8">
    <source>
        <dbReference type="EMBL" id="KAK4113763.1"/>
    </source>
</evidence>
<evidence type="ECO:0000256" key="6">
    <source>
        <dbReference type="SAM" id="MobiDB-lite"/>
    </source>
</evidence>
<evidence type="ECO:0000256" key="5">
    <source>
        <dbReference type="PROSITE-ProRule" id="PRU00042"/>
    </source>
</evidence>
<evidence type="ECO:0000256" key="2">
    <source>
        <dbReference type="ARBA" id="ARBA00022737"/>
    </source>
</evidence>
<keyword evidence="4" id="KW-0862">Zinc</keyword>
<dbReference type="RefSeq" id="XP_064671333.1">
    <property type="nucleotide sequence ID" value="XM_064813006.1"/>
</dbReference>
<name>A0AAN6TG21_9PEZI</name>
<accession>A0AAN6TG21</accession>
<feature type="region of interest" description="Disordered" evidence="6">
    <location>
        <begin position="199"/>
        <end position="218"/>
    </location>
</feature>
<dbReference type="Gene3D" id="3.30.160.60">
    <property type="entry name" value="Classic Zinc Finger"/>
    <property type="match status" value="1"/>
</dbReference>
<feature type="compositionally biased region" description="Acidic residues" evidence="6">
    <location>
        <begin position="345"/>
        <end position="354"/>
    </location>
</feature>
<dbReference type="EMBL" id="MU853338">
    <property type="protein sequence ID" value="KAK4113763.1"/>
    <property type="molecule type" value="Genomic_DNA"/>
</dbReference>
<dbReference type="SUPFAM" id="SSF57667">
    <property type="entry name" value="beta-beta-alpha zinc fingers"/>
    <property type="match status" value="1"/>
</dbReference>
<gene>
    <name evidence="8" type="ORF">N656DRAFT_750787</name>
</gene>
<keyword evidence="2" id="KW-0677">Repeat</keyword>
<organism evidence="8 9">
    <name type="scientific">Canariomyces notabilis</name>
    <dbReference type="NCBI Taxonomy" id="2074819"/>
    <lineage>
        <taxon>Eukaryota</taxon>
        <taxon>Fungi</taxon>
        <taxon>Dikarya</taxon>
        <taxon>Ascomycota</taxon>
        <taxon>Pezizomycotina</taxon>
        <taxon>Sordariomycetes</taxon>
        <taxon>Sordariomycetidae</taxon>
        <taxon>Sordariales</taxon>
        <taxon>Chaetomiaceae</taxon>
        <taxon>Canariomyces</taxon>
    </lineage>
</organism>
<keyword evidence="9" id="KW-1185">Reference proteome</keyword>
<dbReference type="GO" id="GO:0008270">
    <property type="term" value="F:zinc ion binding"/>
    <property type="evidence" value="ECO:0007669"/>
    <property type="project" value="UniProtKB-KW"/>
</dbReference>
<proteinExistence type="predicted"/>
<dbReference type="InterPro" id="IPR036236">
    <property type="entry name" value="Znf_C2H2_sf"/>
</dbReference>
<keyword evidence="1" id="KW-0479">Metal-binding</keyword>
<dbReference type="GO" id="GO:0000981">
    <property type="term" value="F:DNA-binding transcription factor activity, RNA polymerase II-specific"/>
    <property type="evidence" value="ECO:0007669"/>
    <property type="project" value="TreeGrafter"/>
</dbReference>
<dbReference type="GeneID" id="89937131"/>
<dbReference type="PANTHER" id="PTHR24409">
    <property type="entry name" value="ZINC FINGER PROTEIN 142"/>
    <property type="match status" value="1"/>
</dbReference>
<dbReference type="SMART" id="SM00355">
    <property type="entry name" value="ZnF_C2H2"/>
    <property type="match status" value="4"/>
</dbReference>
<feature type="compositionally biased region" description="Basic and acidic residues" evidence="6">
    <location>
        <begin position="333"/>
        <end position="344"/>
    </location>
</feature>
<protein>
    <recommendedName>
        <fullName evidence="7">C2H2-type domain-containing protein</fullName>
    </recommendedName>
</protein>
<evidence type="ECO:0000256" key="4">
    <source>
        <dbReference type="ARBA" id="ARBA00022833"/>
    </source>
</evidence>
<keyword evidence="3 5" id="KW-0863">Zinc-finger</keyword>
<dbReference type="InterPro" id="IPR013087">
    <property type="entry name" value="Znf_C2H2_type"/>
</dbReference>
<evidence type="ECO:0000313" key="9">
    <source>
        <dbReference type="Proteomes" id="UP001302812"/>
    </source>
</evidence>